<keyword evidence="5 7" id="KW-0456">Lyase</keyword>
<evidence type="ECO:0000256" key="1">
    <source>
        <dbReference type="ARBA" id="ARBA00022475"/>
    </source>
</evidence>
<dbReference type="Pfam" id="PF02618">
    <property type="entry name" value="YceG"/>
    <property type="match status" value="1"/>
</dbReference>
<comment type="function">
    <text evidence="7">Functions as a peptidoglycan terminase that cleaves nascent peptidoglycan strands endolytically to terminate their elongation.</text>
</comment>
<feature type="site" description="Important for catalytic activity" evidence="7">
    <location>
        <position position="302"/>
    </location>
</feature>
<dbReference type="NCBIfam" id="TIGR00247">
    <property type="entry name" value="endolytic transglycosylase MltG"/>
    <property type="match status" value="1"/>
</dbReference>
<evidence type="ECO:0000256" key="8">
    <source>
        <dbReference type="SAM" id="MobiDB-lite"/>
    </source>
</evidence>
<evidence type="ECO:0000256" key="5">
    <source>
        <dbReference type="ARBA" id="ARBA00023239"/>
    </source>
</evidence>
<feature type="compositionally biased region" description="Polar residues" evidence="8">
    <location>
        <begin position="18"/>
        <end position="38"/>
    </location>
</feature>
<dbReference type="Gene3D" id="3.30.160.60">
    <property type="entry name" value="Classic Zinc Finger"/>
    <property type="match status" value="1"/>
</dbReference>
<dbReference type="GO" id="GO:0008932">
    <property type="term" value="F:lytic endotransglycosylase activity"/>
    <property type="evidence" value="ECO:0007669"/>
    <property type="project" value="UniProtKB-UniRule"/>
</dbReference>
<evidence type="ECO:0000313" key="9">
    <source>
        <dbReference type="EMBL" id="HIU29563.1"/>
    </source>
</evidence>
<dbReference type="EMBL" id="DVMM01000092">
    <property type="protein sequence ID" value="HIU29563.1"/>
    <property type="molecule type" value="Genomic_DNA"/>
</dbReference>
<feature type="region of interest" description="Disordered" evidence="8">
    <location>
        <begin position="1"/>
        <end position="62"/>
    </location>
</feature>
<comment type="subcellular location">
    <subcellularLocation>
        <location evidence="7">Cell membrane</location>
        <topology evidence="7">Single-pass membrane protein</topology>
    </subcellularLocation>
</comment>
<dbReference type="EC" id="4.2.2.29" evidence="7"/>
<comment type="similarity">
    <text evidence="7">Belongs to the transglycosylase MltG family.</text>
</comment>
<keyword evidence="2 7" id="KW-0812">Transmembrane</keyword>
<accession>A0A9D1I792</accession>
<dbReference type="GO" id="GO:0005886">
    <property type="term" value="C:plasma membrane"/>
    <property type="evidence" value="ECO:0007669"/>
    <property type="project" value="UniProtKB-SubCell"/>
</dbReference>
<comment type="catalytic activity">
    <reaction evidence="7">
        <text>a peptidoglycan chain = a peptidoglycan chain with N-acetyl-1,6-anhydromuramyl-[peptide] at the reducing end + a peptidoglycan chain with N-acetylglucosamine at the non-reducing end.</text>
        <dbReference type="EC" id="4.2.2.29"/>
    </reaction>
</comment>
<feature type="transmembrane region" description="Helical" evidence="7">
    <location>
        <begin position="72"/>
        <end position="97"/>
    </location>
</feature>
<keyword evidence="1 7" id="KW-1003">Cell membrane</keyword>
<dbReference type="GO" id="GO:0009252">
    <property type="term" value="P:peptidoglycan biosynthetic process"/>
    <property type="evidence" value="ECO:0007669"/>
    <property type="project" value="UniProtKB-UniRule"/>
</dbReference>
<evidence type="ECO:0000256" key="7">
    <source>
        <dbReference type="HAMAP-Rule" id="MF_02065"/>
    </source>
</evidence>
<proteinExistence type="inferred from homology"/>
<dbReference type="Proteomes" id="UP000824089">
    <property type="component" value="Unassembled WGS sequence"/>
</dbReference>
<reference evidence="9" key="1">
    <citation type="submission" date="2020-10" db="EMBL/GenBank/DDBJ databases">
        <authorList>
            <person name="Gilroy R."/>
        </authorList>
    </citation>
    <scope>NUCLEOTIDE SEQUENCE</scope>
    <source>
        <strain evidence="9">CHK195-4489</strain>
    </source>
</reference>
<comment type="caution">
    <text evidence="9">The sequence shown here is derived from an EMBL/GenBank/DDBJ whole genome shotgun (WGS) entry which is preliminary data.</text>
</comment>
<dbReference type="Gene3D" id="3.30.1490.480">
    <property type="entry name" value="Endolytic murein transglycosylase"/>
    <property type="match status" value="2"/>
</dbReference>
<dbReference type="GO" id="GO:0071555">
    <property type="term" value="P:cell wall organization"/>
    <property type="evidence" value="ECO:0007669"/>
    <property type="project" value="UniProtKB-KW"/>
</dbReference>
<keyword evidence="4 7" id="KW-0472">Membrane</keyword>
<sequence>MSGGIRKPGAVQNKRKTANQGTQNAASARGARNTNRSVSGGGIPKPGAARGGKKDGRALNGKARKMNKRYKVPLTILFVVFLVVIVFMSSFLSYTYLVDKYANPVSAESIALDEETSVKFRIDKGMSTRDIAEQLYDLGLIQNKTIYRFLSKFNGFDGQYKVGTYTLCEGLSYDEIMTLLAGEPETVRVTFPEGFTTEQIAARLEANNVVTADEFLAALETIDVSSYPFLSELAGTTRDHRLDGYLFPDTYEFDVKANVEDVIYKMLNRFNELYLPAYYEKSETIGLTTDQVVILASIVEREAKLQSERPIIAGVFMNRLHSDDPSLKKLQSCETIRYIYKKLYNEDVIDITEEHERVEDPYNTYLYDGLPPGPICSPGIESIKAVLNYEESDYYFFVLNAKDGVGSHIFSKTYQEHLEAQNQYG</sequence>
<dbReference type="PANTHER" id="PTHR30518:SF2">
    <property type="entry name" value="ENDOLYTIC MUREIN TRANSGLYCOSYLASE"/>
    <property type="match status" value="1"/>
</dbReference>
<dbReference type="InterPro" id="IPR003770">
    <property type="entry name" value="MLTG-like"/>
</dbReference>
<keyword evidence="3 7" id="KW-1133">Transmembrane helix</keyword>
<dbReference type="HAMAP" id="MF_02065">
    <property type="entry name" value="MltG"/>
    <property type="match status" value="1"/>
</dbReference>
<evidence type="ECO:0000256" key="2">
    <source>
        <dbReference type="ARBA" id="ARBA00022692"/>
    </source>
</evidence>
<organism evidence="9 10">
    <name type="scientific">Candidatus Egerieisoma faecipullorum</name>
    <dbReference type="NCBI Taxonomy" id="2840963"/>
    <lineage>
        <taxon>Bacteria</taxon>
        <taxon>Bacillati</taxon>
        <taxon>Bacillota</taxon>
        <taxon>Clostridia</taxon>
        <taxon>Eubacteriales</taxon>
        <taxon>Clostridiaceae</taxon>
        <taxon>Clostridiaceae incertae sedis</taxon>
        <taxon>Candidatus Egerieisoma</taxon>
    </lineage>
</organism>
<name>A0A9D1I792_9CLOT</name>
<dbReference type="PANTHER" id="PTHR30518">
    <property type="entry name" value="ENDOLYTIC MUREIN TRANSGLYCOSYLASE"/>
    <property type="match status" value="1"/>
</dbReference>
<keyword evidence="6 7" id="KW-0961">Cell wall biogenesis/degradation</keyword>
<reference evidence="9" key="2">
    <citation type="journal article" date="2021" name="PeerJ">
        <title>Extensive microbial diversity within the chicken gut microbiome revealed by metagenomics and culture.</title>
        <authorList>
            <person name="Gilroy R."/>
            <person name="Ravi A."/>
            <person name="Getino M."/>
            <person name="Pursley I."/>
            <person name="Horton D.L."/>
            <person name="Alikhan N.F."/>
            <person name="Baker D."/>
            <person name="Gharbi K."/>
            <person name="Hall N."/>
            <person name="Watson M."/>
            <person name="Adriaenssens E.M."/>
            <person name="Foster-Nyarko E."/>
            <person name="Jarju S."/>
            <person name="Secka A."/>
            <person name="Antonio M."/>
            <person name="Oren A."/>
            <person name="Chaudhuri R.R."/>
            <person name="La Ragione R."/>
            <person name="Hildebrand F."/>
            <person name="Pallen M.J."/>
        </authorList>
    </citation>
    <scope>NUCLEOTIDE SEQUENCE</scope>
    <source>
        <strain evidence="9">CHK195-4489</strain>
    </source>
</reference>
<evidence type="ECO:0000256" key="6">
    <source>
        <dbReference type="ARBA" id="ARBA00023316"/>
    </source>
</evidence>
<evidence type="ECO:0000256" key="3">
    <source>
        <dbReference type="ARBA" id="ARBA00022989"/>
    </source>
</evidence>
<dbReference type="CDD" id="cd08010">
    <property type="entry name" value="MltG_like"/>
    <property type="match status" value="1"/>
</dbReference>
<evidence type="ECO:0000256" key="4">
    <source>
        <dbReference type="ARBA" id="ARBA00023136"/>
    </source>
</evidence>
<protein>
    <recommendedName>
        <fullName evidence="7">Endolytic murein transglycosylase</fullName>
        <ecNumber evidence="7">4.2.2.29</ecNumber>
    </recommendedName>
    <alternativeName>
        <fullName evidence="7">Peptidoglycan lytic transglycosylase</fullName>
    </alternativeName>
    <alternativeName>
        <fullName evidence="7">Peptidoglycan polymerization terminase</fullName>
    </alternativeName>
</protein>
<gene>
    <name evidence="7 9" type="primary">mltG</name>
    <name evidence="9" type="ORF">IAD50_04605</name>
</gene>
<dbReference type="AlphaFoldDB" id="A0A9D1I792"/>
<evidence type="ECO:0000313" key="10">
    <source>
        <dbReference type="Proteomes" id="UP000824089"/>
    </source>
</evidence>